<evidence type="ECO:0000313" key="1">
    <source>
        <dbReference type="EMBL" id="CCI53153.1"/>
    </source>
</evidence>
<dbReference type="AlphaFoldDB" id="A0A077ME59"/>
<gene>
    <name evidence="1" type="ORF">BN13_30105</name>
</gene>
<accession>A0A077ME59</accession>
<proteinExistence type="predicted"/>
<dbReference type="STRING" id="1193518.BN13_30105"/>
<protein>
    <submittedName>
        <fullName evidence="1">Uncharacterized protein</fullName>
    </submittedName>
</protein>
<dbReference type="EMBL" id="CAJC01000139">
    <property type="protein sequence ID" value="CCI53153.1"/>
    <property type="molecule type" value="Genomic_DNA"/>
</dbReference>
<organism evidence="1 2">
    <name type="scientific">Nostocoides jenkinsii Ben 74</name>
    <dbReference type="NCBI Taxonomy" id="1193518"/>
    <lineage>
        <taxon>Bacteria</taxon>
        <taxon>Bacillati</taxon>
        <taxon>Actinomycetota</taxon>
        <taxon>Actinomycetes</taxon>
        <taxon>Micrococcales</taxon>
        <taxon>Intrasporangiaceae</taxon>
        <taxon>Nostocoides</taxon>
    </lineage>
</organism>
<evidence type="ECO:0000313" key="2">
    <source>
        <dbReference type="Proteomes" id="UP000035720"/>
    </source>
</evidence>
<reference evidence="1 2" key="1">
    <citation type="journal article" date="2013" name="ISME J.">
        <title>A metabolic model for members of the genus Tetrasphaera involved in enhanced biological phosphorus removal.</title>
        <authorList>
            <person name="Kristiansen R."/>
            <person name="Nguyen H.T.T."/>
            <person name="Saunders A.M."/>
            <person name="Nielsen J.L."/>
            <person name="Wimmer R."/>
            <person name="Le V.Q."/>
            <person name="McIlroy S.J."/>
            <person name="Petrovski S."/>
            <person name="Seviour R.J."/>
            <person name="Calteau A."/>
            <person name="Nielsen K.L."/>
            <person name="Nielsen P.H."/>
        </authorList>
    </citation>
    <scope>NUCLEOTIDE SEQUENCE [LARGE SCALE GENOMIC DNA]</scope>
    <source>
        <strain evidence="1 2">Ben 74</strain>
    </source>
</reference>
<comment type="caution">
    <text evidence="1">The sequence shown here is derived from an EMBL/GenBank/DDBJ whole genome shotgun (WGS) entry which is preliminary data.</text>
</comment>
<keyword evidence="2" id="KW-1185">Reference proteome</keyword>
<name>A0A077ME59_9MICO</name>
<dbReference type="Proteomes" id="UP000035720">
    <property type="component" value="Unassembled WGS sequence"/>
</dbReference>
<sequence>MSVCSPLPPTRNDRYVIPTVSRAGSLVNDQGSCVPFGVSRNMSHIRNITVKLMFN</sequence>